<evidence type="ECO:0000256" key="1">
    <source>
        <dbReference type="SAM" id="SignalP"/>
    </source>
</evidence>
<keyword evidence="1" id="KW-0732">Signal</keyword>
<dbReference type="PROSITE" id="PS51406">
    <property type="entry name" value="FIBRINOGEN_C_2"/>
    <property type="match status" value="1"/>
</dbReference>
<dbReference type="SUPFAM" id="SSF56496">
    <property type="entry name" value="Fibrinogen C-terminal domain-like"/>
    <property type="match status" value="1"/>
</dbReference>
<evidence type="ECO:0000313" key="3">
    <source>
        <dbReference type="Proteomes" id="UP000887566"/>
    </source>
</evidence>
<evidence type="ECO:0000259" key="2">
    <source>
        <dbReference type="PROSITE" id="PS51406"/>
    </source>
</evidence>
<dbReference type="SMART" id="SM00186">
    <property type="entry name" value="FBG"/>
    <property type="match status" value="1"/>
</dbReference>
<dbReference type="PANTHER" id="PTHR19143">
    <property type="entry name" value="FIBRINOGEN/TENASCIN/ANGIOPOEITIN"/>
    <property type="match status" value="1"/>
</dbReference>
<dbReference type="Pfam" id="PF00147">
    <property type="entry name" value="Fibrinogen_C"/>
    <property type="match status" value="1"/>
</dbReference>
<dbReference type="InterPro" id="IPR014716">
    <property type="entry name" value="Fibrinogen_a/b/g_C_1"/>
</dbReference>
<feature type="signal peptide" evidence="1">
    <location>
        <begin position="1"/>
        <end position="20"/>
    </location>
</feature>
<feature type="chain" id="PRO_5037598136" evidence="1">
    <location>
        <begin position="21"/>
        <end position="314"/>
    </location>
</feature>
<name>A0A914URN9_9BILA</name>
<dbReference type="InterPro" id="IPR036056">
    <property type="entry name" value="Fibrinogen-like_C"/>
</dbReference>
<organism evidence="3 4">
    <name type="scientific">Plectus sambesii</name>
    <dbReference type="NCBI Taxonomy" id="2011161"/>
    <lineage>
        <taxon>Eukaryota</taxon>
        <taxon>Metazoa</taxon>
        <taxon>Ecdysozoa</taxon>
        <taxon>Nematoda</taxon>
        <taxon>Chromadorea</taxon>
        <taxon>Plectida</taxon>
        <taxon>Plectina</taxon>
        <taxon>Plectoidea</taxon>
        <taxon>Plectidae</taxon>
        <taxon>Plectus</taxon>
    </lineage>
</organism>
<dbReference type="PANTHER" id="PTHR19143:SF327">
    <property type="entry name" value="FI21813P1-RELATED"/>
    <property type="match status" value="1"/>
</dbReference>
<dbReference type="GO" id="GO:0005615">
    <property type="term" value="C:extracellular space"/>
    <property type="evidence" value="ECO:0007669"/>
    <property type="project" value="TreeGrafter"/>
</dbReference>
<dbReference type="Gene3D" id="3.90.215.10">
    <property type="entry name" value="Gamma Fibrinogen, chain A, domain 1"/>
    <property type="match status" value="1"/>
</dbReference>
<accession>A0A914URN9</accession>
<dbReference type="WBParaSite" id="PSAMB.scaffold1166size35083.g11398.t1">
    <property type="protein sequence ID" value="PSAMB.scaffold1166size35083.g11398.t1"/>
    <property type="gene ID" value="PSAMB.scaffold1166size35083.g11398"/>
</dbReference>
<dbReference type="NCBIfam" id="NF040941">
    <property type="entry name" value="GGGWT_bact"/>
    <property type="match status" value="1"/>
</dbReference>
<keyword evidence="3" id="KW-1185">Reference proteome</keyword>
<sequence>MRLLFLTFCVVLLTAVLIRAIPVPLDDEDEDHVDYGSGSKDENVGGSFLAEDCHELHQKNSSLPSGVYELGPPGIPPFNAYCDMETDGGGWTVFQRRINGNLTFYDKLWKDYKVGFNNGMENNLWLGNDIIHALSTKDSNVELRIDFWGDQNTDYTSSSNPNGYWWDKHTNFFIDDEENFYALHVDLPYAGNATTREWAAGISWSDGLDFVTVDASHGANPDCFSPRQLGGWWFSDTCSNAALNGKYVPAPGISTNGFFWSTGNSNINPRQSRMMLRSLVNGNLNMALTLSFRSADKSHCIVSYILQARVEGEQ</sequence>
<evidence type="ECO:0000313" key="4">
    <source>
        <dbReference type="WBParaSite" id="PSAMB.scaffold1166size35083.g11398.t1"/>
    </source>
</evidence>
<feature type="domain" description="Fibrinogen C-terminal" evidence="2">
    <location>
        <begin position="44"/>
        <end position="280"/>
    </location>
</feature>
<reference evidence="4" key="1">
    <citation type="submission" date="2022-11" db="UniProtKB">
        <authorList>
            <consortium name="WormBaseParasite"/>
        </authorList>
    </citation>
    <scope>IDENTIFICATION</scope>
</reference>
<dbReference type="InterPro" id="IPR050373">
    <property type="entry name" value="Fibrinogen_C-term_domain"/>
</dbReference>
<protein>
    <submittedName>
        <fullName evidence="4">Fibrinogen C-terminal domain-containing protein</fullName>
    </submittedName>
</protein>
<dbReference type="AlphaFoldDB" id="A0A914URN9"/>
<proteinExistence type="predicted"/>
<dbReference type="InterPro" id="IPR002181">
    <property type="entry name" value="Fibrinogen_a/b/g_C_dom"/>
</dbReference>
<dbReference type="Proteomes" id="UP000887566">
    <property type="component" value="Unplaced"/>
</dbReference>